<protein>
    <recommendedName>
        <fullName evidence="4">15-cis-phytoene synthase</fullName>
        <ecNumber evidence="4">2.5.1.32</ecNumber>
    </recommendedName>
</protein>
<comment type="similarity">
    <text evidence="3">Belongs to the phytoene/squalene synthase family.</text>
</comment>
<dbReference type="AlphaFoldDB" id="A0A2W4ZWL4"/>
<comment type="pathway">
    <text evidence="2">Carotenoid biosynthesis.</text>
</comment>
<dbReference type="Proteomes" id="UP000249794">
    <property type="component" value="Unassembled WGS sequence"/>
</dbReference>
<dbReference type="PROSITE" id="PS01045">
    <property type="entry name" value="SQUALEN_PHYTOEN_SYN_2"/>
    <property type="match status" value="1"/>
</dbReference>
<dbReference type="FunFam" id="1.10.600.10:FF:000004">
    <property type="entry name" value="Phytoene synthase chloroplastic"/>
    <property type="match status" value="1"/>
</dbReference>
<evidence type="ECO:0000256" key="2">
    <source>
        <dbReference type="ARBA" id="ARBA00004829"/>
    </source>
</evidence>
<dbReference type="InterPro" id="IPR008949">
    <property type="entry name" value="Isoprenoid_synthase_dom_sf"/>
</dbReference>
<dbReference type="InterPro" id="IPR002060">
    <property type="entry name" value="Squ/phyt_synthse"/>
</dbReference>
<dbReference type="NCBIfam" id="NF045686">
    <property type="entry name" value="PhytoSynCyanob"/>
    <property type="match status" value="1"/>
</dbReference>
<dbReference type="InterPro" id="IPR044843">
    <property type="entry name" value="Trans_IPPS_bact-type"/>
</dbReference>
<dbReference type="GO" id="GO:0051996">
    <property type="term" value="F:squalene synthase [NAD(P)H] activity"/>
    <property type="evidence" value="ECO:0007669"/>
    <property type="project" value="InterPro"/>
</dbReference>
<dbReference type="InterPro" id="IPR019845">
    <property type="entry name" value="Squalene/phytoene_synthase_CS"/>
</dbReference>
<proteinExistence type="inferred from homology"/>
<gene>
    <name evidence="7" type="ORF">DCF15_03905</name>
</gene>
<organism evidence="7 8">
    <name type="scientific">Phormidesmis priestleyi</name>
    <dbReference type="NCBI Taxonomy" id="268141"/>
    <lineage>
        <taxon>Bacteria</taxon>
        <taxon>Bacillati</taxon>
        <taxon>Cyanobacteriota</taxon>
        <taxon>Cyanophyceae</taxon>
        <taxon>Leptolyngbyales</taxon>
        <taxon>Leptolyngbyaceae</taxon>
        <taxon>Phormidesmis</taxon>
    </lineage>
</organism>
<dbReference type="SFLD" id="SFLDG01212">
    <property type="entry name" value="Phytoene_synthase_like"/>
    <property type="match status" value="1"/>
</dbReference>
<evidence type="ECO:0000256" key="1">
    <source>
        <dbReference type="ARBA" id="ARBA00001805"/>
    </source>
</evidence>
<evidence type="ECO:0000313" key="8">
    <source>
        <dbReference type="Proteomes" id="UP000249794"/>
    </source>
</evidence>
<keyword evidence="6" id="KW-0125">Carotenoid biosynthesis</keyword>
<dbReference type="PROSITE" id="PS01044">
    <property type="entry name" value="SQUALEN_PHYTOEN_SYN_1"/>
    <property type="match status" value="1"/>
</dbReference>
<dbReference type="Pfam" id="PF00494">
    <property type="entry name" value="SQS_PSY"/>
    <property type="match status" value="1"/>
</dbReference>
<evidence type="ECO:0000313" key="7">
    <source>
        <dbReference type="EMBL" id="PZO59348.1"/>
    </source>
</evidence>
<dbReference type="EMBL" id="QBMP01000023">
    <property type="protein sequence ID" value="PZO59348.1"/>
    <property type="molecule type" value="Genomic_DNA"/>
</dbReference>
<comment type="caution">
    <text evidence="7">The sequence shown here is derived from an EMBL/GenBank/DDBJ whole genome shotgun (WGS) entry which is preliminary data.</text>
</comment>
<dbReference type="SUPFAM" id="SSF48576">
    <property type="entry name" value="Terpenoid synthases"/>
    <property type="match status" value="1"/>
</dbReference>
<name>A0A2W4ZWL4_9CYAN</name>
<dbReference type="Gene3D" id="1.10.600.10">
    <property type="entry name" value="Farnesyl Diphosphate Synthase"/>
    <property type="match status" value="1"/>
</dbReference>
<sequence length="312" mass="36171">MLQLTRPFTMTAAPKLVSLEASYEQCRQITAEYSKTFYMGTLLMPEAKRRAIWAIYVWCRRTDELVDGPQAQFTTESTLDHWELQLEHVFAGYPKDDADVALVDTLQQFSLDIQPFRDMIAGQRMDLHRSRYETFEDLKLYCYRVAGTVGLMSTTVMGMDAGVNAAPWRRLNPVVPPIKEAVALGVANQLTNILRDVGEDARRDRIYLPQEDLDLFDYTEADLMNGVIDDRWRSLMRFQIQRALKYYQEAESGIGRLHPDARWPVWSALMLYRKILDVIVENDYDVFNRRAFVPKSRKLLCLPQALIRARVS</sequence>
<dbReference type="InterPro" id="IPR033904">
    <property type="entry name" value="Trans_IPPS_HH"/>
</dbReference>
<evidence type="ECO:0000256" key="4">
    <source>
        <dbReference type="ARBA" id="ARBA00012396"/>
    </source>
</evidence>
<dbReference type="CDD" id="cd00683">
    <property type="entry name" value="Trans_IPPS_HH"/>
    <property type="match status" value="1"/>
</dbReference>
<accession>A0A2W4ZWL4</accession>
<keyword evidence="5" id="KW-0808">Transferase</keyword>
<dbReference type="SFLD" id="SFLDG01018">
    <property type="entry name" value="Squalene/Phytoene_Synthase_Lik"/>
    <property type="match status" value="1"/>
</dbReference>
<dbReference type="EC" id="2.5.1.32" evidence="4"/>
<dbReference type="GO" id="GO:0004311">
    <property type="term" value="F:geranylgeranyl diphosphate synthase activity"/>
    <property type="evidence" value="ECO:0007669"/>
    <property type="project" value="InterPro"/>
</dbReference>
<evidence type="ECO:0000256" key="6">
    <source>
        <dbReference type="ARBA" id="ARBA00022746"/>
    </source>
</evidence>
<dbReference type="SFLD" id="SFLDS00005">
    <property type="entry name" value="Isoprenoid_Synthase_Type_I"/>
    <property type="match status" value="1"/>
</dbReference>
<dbReference type="InterPro" id="IPR054866">
    <property type="entry name" value="PhytoSynCyanob"/>
</dbReference>
<evidence type="ECO:0000256" key="3">
    <source>
        <dbReference type="ARBA" id="ARBA00006251"/>
    </source>
</evidence>
<reference evidence="7 8" key="2">
    <citation type="submission" date="2018-06" db="EMBL/GenBank/DDBJ databases">
        <title>Metagenomic assembly of (sub)arctic Cyanobacteria and their associated microbiome from non-axenic cultures.</title>
        <authorList>
            <person name="Baurain D."/>
        </authorList>
    </citation>
    <scope>NUCLEOTIDE SEQUENCE [LARGE SCALE GENOMIC DNA]</scope>
    <source>
        <strain evidence="7">ULC027bin1</strain>
    </source>
</reference>
<evidence type="ECO:0000256" key="5">
    <source>
        <dbReference type="ARBA" id="ARBA00022679"/>
    </source>
</evidence>
<reference evidence="8" key="1">
    <citation type="submission" date="2018-04" db="EMBL/GenBank/DDBJ databases">
        <authorList>
            <person name="Cornet L."/>
        </authorList>
    </citation>
    <scope>NUCLEOTIDE SEQUENCE [LARGE SCALE GENOMIC DNA]</scope>
</reference>
<comment type="catalytic activity">
    <reaction evidence="1">
        <text>2 (2E,6E,10E)-geranylgeranyl diphosphate = 15-cis-phytoene + 2 diphosphate</text>
        <dbReference type="Rhea" id="RHEA:34475"/>
        <dbReference type="ChEBI" id="CHEBI:27787"/>
        <dbReference type="ChEBI" id="CHEBI:33019"/>
        <dbReference type="ChEBI" id="CHEBI:58756"/>
        <dbReference type="EC" id="2.5.1.32"/>
    </reaction>
</comment>
<dbReference type="GO" id="GO:0016117">
    <property type="term" value="P:carotenoid biosynthetic process"/>
    <property type="evidence" value="ECO:0007669"/>
    <property type="project" value="UniProtKB-KW"/>
</dbReference>
<dbReference type="PANTHER" id="PTHR31480">
    <property type="entry name" value="BIFUNCTIONAL LYCOPENE CYCLASE/PHYTOENE SYNTHASE"/>
    <property type="match status" value="1"/>
</dbReference>